<evidence type="ECO:0000259" key="1">
    <source>
        <dbReference type="Pfam" id="PF08242"/>
    </source>
</evidence>
<evidence type="ECO:0000313" key="3">
    <source>
        <dbReference type="Proteomes" id="UP000001631"/>
    </source>
</evidence>
<sequence>MYNGLATKFDAVYHDHQSDISIFAKFAAPQLNENCLDLGTGSGRLLIEMKKHIEDGTCGGIDVAEQLLEIDAKYNITAAGFIPLNNKKSEQRAVENQGSKKVIHLACGDITCSEVLMAAKQWLPKDIGGFDIITAFWTFELLPLNKRKDALNLWRQSLAPGGRLVLNWVLLIDGIECPAMYTESDDSGVTTLPNGMVARCRATKKHVKIAPDYLWEICLAQAKEAVAECGFQVKTHRPIFHKRQEGLGVFEDESASFTQLIRTKLNLSRKKKIPIEKMVLELRNELEERKSVLNSSTKFIDHKNLATMIILTV</sequence>
<accession>C0NPU2</accession>
<dbReference type="InterPro" id="IPR013217">
    <property type="entry name" value="Methyltransf_12"/>
</dbReference>
<evidence type="ECO:0000313" key="2">
    <source>
        <dbReference type="EMBL" id="EEH06952.1"/>
    </source>
</evidence>
<dbReference type="GeneID" id="69038188"/>
<reference evidence="2" key="1">
    <citation type="submission" date="2009-02" db="EMBL/GenBank/DDBJ databases">
        <title>The Genome Sequence of Ajellomyces capsulatus strain G186AR.</title>
        <authorList>
            <consortium name="The Broad Institute Genome Sequencing Platform"/>
            <person name="Champion M."/>
            <person name="Cuomo C."/>
            <person name="Ma L.-J."/>
            <person name="Henn M.R."/>
            <person name="Sil A."/>
            <person name="Goldman B."/>
            <person name="Young S.K."/>
            <person name="Kodira C.D."/>
            <person name="Zeng Q."/>
            <person name="Koehrsen M."/>
            <person name="Alvarado L."/>
            <person name="Berlin A."/>
            <person name="Borenstein D."/>
            <person name="Chen Z."/>
            <person name="Engels R."/>
            <person name="Freedman E."/>
            <person name="Gellesch M."/>
            <person name="Goldberg J."/>
            <person name="Griggs A."/>
            <person name="Gujja S."/>
            <person name="Heiman D."/>
            <person name="Hepburn T."/>
            <person name="Howarth C."/>
            <person name="Jen D."/>
            <person name="Larson L."/>
            <person name="Lewis B."/>
            <person name="Mehta T."/>
            <person name="Park D."/>
            <person name="Pearson M."/>
            <person name="Roberts A."/>
            <person name="Saif S."/>
            <person name="Shea T."/>
            <person name="Shenoy N."/>
            <person name="Sisk P."/>
            <person name="Stolte C."/>
            <person name="Sykes S."/>
            <person name="Walk T."/>
            <person name="White J."/>
            <person name="Yandava C."/>
            <person name="Klein B."/>
            <person name="McEwen J.G."/>
            <person name="Puccia R."/>
            <person name="Goldman G.H."/>
            <person name="Felipe M.S."/>
            <person name="Nino-Vega G."/>
            <person name="San-Blas G."/>
            <person name="Taylor J."/>
            <person name="Mendoza L."/>
            <person name="Galagan J."/>
            <person name="Nusbaum C."/>
            <person name="Birren B."/>
        </authorList>
    </citation>
    <scope>NUCLEOTIDE SEQUENCE</scope>
    <source>
        <strain evidence="2">G186AR</strain>
    </source>
</reference>
<dbReference type="InParanoid" id="C0NPU2"/>
<organism evidence="2 3">
    <name type="scientific">Ajellomyces capsulatus (strain G186AR / H82 / ATCC MYA-2454 / RMSCC 2432)</name>
    <name type="common">Darling's disease fungus</name>
    <name type="synonym">Histoplasma capsulatum</name>
    <dbReference type="NCBI Taxonomy" id="447093"/>
    <lineage>
        <taxon>Eukaryota</taxon>
        <taxon>Fungi</taxon>
        <taxon>Dikarya</taxon>
        <taxon>Ascomycota</taxon>
        <taxon>Pezizomycotina</taxon>
        <taxon>Eurotiomycetes</taxon>
        <taxon>Eurotiomycetidae</taxon>
        <taxon>Onygenales</taxon>
        <taxon>Ajellomycetaceae</taxon>
        <taxon>Histoplasma</taxon>
    </lineage>
</organism>
<protein>
    <recommendedName>
        <fullName evidence="1">Methyltransferase type 12 domain-containing protein</fullName>
    </recommendedName>
</protein>
<dbReference type="Proteomes" id="UP000001631">
    <property type="component" value="Unassembled WGS sequence"/>
</dbReference>
<dbReference type="EMBL" id="GG663368">
    <property type="protein sequence ID" value="EEH06952.1"/>
    <property type="molecule type" value="Genomic_DNA"/>
</dbReference>
<dbReference type="InterPro" id="IPR029063">
    <property type="entry name" value="SAM-dependent_MTases_sf"/>
</dbReference>
<dbReference type="Gene3D" id="3.40.50.150">
    <property type="entry name" value="Vaccinia Virus protein VP39"/>
    <property type="match status" value="1"/>
</dbReference>
<dbReference type="RefSeq" id="XP_045287433.1">
    <property type="nucleotide sequence ID" value="XM_045432221.1"/>
</dbReference>
<proteinExistence type="predicted"/>
<name>C0NPU2_AJECG</name>
<dbReference type="Pfam" id="PF08242">
    <property type="entry name" value="Methyltransf_12"/>
    <property type="match status" value="1"/>
</dbReference>
<dbReference type="HOGENOM" id="CLU_888436_0_0_1"/>
<dbReference type="SUPFAM" id="SSF53335">
    <property type="entry name" value="S-adenosyl-L-methionine-dependent methyltransferases"/>
    <property type="match status" value="1"/>
</dbReference>
<feature type="domain" description="Methyltransferase type 12" evidence="1">
    <location>
        <begin position="36"/>
        <end position="164"/>
    </location>
</feature>
<keyword evidence="3" id="KW-1185">Reference proteome</keyword>
<dbReference type="AlphaFoldDB" id="C0NPU2"/>
<gene>
    <name evidence="2" type="ORF">HCBG_05172</name>
</gene>
<dbReference type="CDD" id="cd02440">
    <property type="entry name" value="AdoMet_MTases"/>
    <property type="match status" value="1"/>
</dbReference>